<dbReference type="InParanoid" id="K9TUI0"/>
<dbReference type="STRING" id="251229.Chro_0669"/>
<evidence type="ECO:0000313" key="1">
    <source>
        <dbReference type="EMBL" id="AFY86215.1"/>
    </source>
</evidence>
<proteinExistence type="predicted"/>
<dbReference type="EMBL" id="CP003597">
    <property type="protein sequence ID" value="AFY86215.1"/>
    <property type="molecule type" value="Genomic_DNA"/>
</dbReference>
<name>K9TUI0_CHRTP</name>
<dbReference type="HOGENOM" id="CLU_2664445_0_0_3"/>
<sequence length="75" mass="9345">MDNRKLEFEIDRKNLEFEIDRIKQESLFVYDLLISRYEILFDILHSKQTQENINFCKQLWNFFCRIWKLIVGEAR</sequence>
<accession>K9TUI0</accession>
<gene>
    <name evidence="1" type="ORF">Chro_0669</name>
</gene>
<dbReference type="KEGG" id="cthe:Chro_0669"/>
<dbReference type="Proteomes" id="UP000010384">
    <property type="component" value="Chromosome"/>
</dbReference>
<protein>
    <submittedName>
        <fullName evidence="1">Uncharacterized protein</fullName>
    </submittedName>
</protein>
<organism evidence="1 2">
    <name type="scientific">Chroococcidiopsis thermalis (strain PCC 7203)</name>
    <dbReference type="NCBI Taxonomy" id="251229"/>
    <lineage>
        <taxon>Bacteria</taxon>
        <taxon>Bacillati</taxon>
        <taxon>Cyanobacteriota</taxon>
        <taxon>Cyanophyceae</taxon>
        <taxon>Chroococcidiopsidales</taxon>
        <taxon>Chroococcidiopsidaceae</taxon>
        <taxon>Chroococcidiopsis</taxon>
    </lineage>
</organism>
<evidence type="ECO:0000313" key="2">
    <source>
        <dbReference type="Proteomes" id="UP000010384"/>
    </source>
</evidence>
<dbReference type="AlphaFoldDB" id="K9TUI0"/>
<keyword evidence="2" id="KW-1185">Reference proteome</keyword>
<reference evidence="1 2" key="1">
    <citation type="submission" date="2012-06" db="EMBL/GenBank/DDBJ databases">
        <title>Finished chromosome of genome of Chroococcidiopsis thermalis PCC 7203.</title>
        <authorList>
            <consortium name="US DOE Joint Genome Institute"/>
            <person name="Gugger M."/>
            <person name="Coursin T."/>
            <person name="Rippka R."/>
            <person name="Tandeau De Marsac N."/>
            <person name="Huntemann M."/>
            <person name="Wei C.-L."/>
            <person name="Han J."/>
            <person name="Detter J.C."/>
            <person name="Han C."/>
            <person name="Tapia R."/>
            <person name="Davenport K."/>
            <person name="Daligault H."/>
            <person name="Erkkila T."/>
            <person name="Gu W."/>
            <person name="Munk A.C.C."/>
            <person name="Teshima H."/>
            <person name="Xu Y."/>
            <person name="Chain P."/>
            <person name="Chen A."/>
            <person name="Krypides N."/>
            <person name="Mavromatis K."/>
            <person name="Markowitz V."/>
            <person name="Szeto E."/>
            <person name="Ivanova N."/>
            <person name="Mikhailova N."/>
            <person name="Ovchinnikova G."/>
            <person name="Pagani I."/>
            <person name="Pati A."/>
            <person name="Goodwin L."/>
            <person name="Peters L."/>
            <person name="Pitluck S."/>
            <person name="Woyke T."/>
            <person name="Kerfeld C."/>
        </authorList>
    </citation>
    <scope>NUCLEOTIDE SEQUENCE [LARGE SCALE GENOMIC DNA]</scope>
    <source>
        <strain evidence="1 2">PCC 7203</strain>
    </source>
</reference>